<dbReference type="AlphaFoldDB" id="A0AA95SRT4"/>
<dbReference type="Proteomes" id="UP001177769">
    <property type="component" value="Chromosome"/>
</dbReference>
<dbReference type="GO" id="GO:0009002">
    <property type="term" value="F:serine-type D-Ala-D-Ala carboxypeptidase activity"/>
    <property type="evidence" value="ECO:0007669"/>
    <property type="project" value="UniProtKB-EC"/>
</dbReference>
<organism evidence="3 4">
    <name type="scientific">Paucibacter sediminis</name>
    <dbReference type="NCBI Taxonomy" id="3019553"/>
    <lineage>
        <taxon>Bacteria</taxon>
        <taxon>Pseudomonadati</taxon>
        <taxon>Pseudomonadota</taxon>
        <taxon>Betaproteobacteria</taxon>
        <taxon>Burkholderiales</taxon>
        <taxon>Sphaerotilaceae</taxon>
        <taxon>Roseateles</taxon>
    </lineage>
</organism>
<dbReference type="InterPro" id="IPR000667">
    <property type="entry name" value="Peptidase_S13"/>
</dbReference>
<dbReference type="EC" id="3.4.16.4" evidence="3"/>
<gene>
    <name evidence="3" type="primary">dacB</name>
    <name evidence="3" type="ORF">PFX98_08415</name>
</gene>
<evidence type="ECO:0000256" key="1">
    <source>
        <dbReference type="ARBA" id="ARBA00006096"/>
    </source>
</evidence>
<dbReference type="SUPFAM" id="SSF56601">
    <property type="entry name" value="beta-lactamase/transpeptidase-like"/>
    <property type="match status" value="1"/>
</dbReference>
<name>A0AA95SRT4_9BURK</name>
<dbReference type="Gene3D" id="3.40.710.10">
    <property type="entry name" value="DD-peptidase/beta-lactamase superfamily"/>
    <property type="match status" value="1"/>
</dbReference>
<proteinExistence type="inferred from homology"/>
<dbReference type="PANTHER" id="PTHR30023">
    <property type="entry name" value="D-ALANYL-D-ALANINE CARBOXYPEPTIDASE"/>
    <property type="match status" value="1"/>
</dbReference>
<keyword evidence="2 3" id="KW-0378">Hydrolase</keyword>
<keyword evidence="3" id="KW-0121">Carboxypeptidase</keyword>
<dbReference type="PRINTS" id="PR00922">
    <property type="entry name" value="DADACBPTASE3"/>
</dbReference>
<accession>A0AA95SRT4</accession>
<sequence>MSCLPPIRRRGAAALLLAALLLSGCAGLVPASHELPAPVRAALQRAGLPEQSLGVVAFPLEAPRQGLRWRADAAMQTGSTMKLVTAIVALDKLGPNQRGRTELLAAAVPQGGVLQGPLYLRGGADPELDWAALWGLLRELREQGLRELRGGIVVDRTRFQPARPELGQPPFDEQPEFPYNVIPDALHLNGSLLDLELQSDGERMQARLSPAWPGLSVDATGLTLNELACKDWEEGWQIPVVEAGQLRLRGSFPRQCRQRQALNVFDRQLLAGAALRALWQELGGALQGEVGEGATPVEARVLASHQGRPLGELLRGVMKRSDNALTRLTFLNLGAAHPRAASFARTQEAAADQVRQWLAEHGVAAPELVLENGSGLSRAERISPASLAAMLAAAWQGPYAPELLSSLPLAGVDGTLGRRLKGTPAEARARLKTGTLRNVVGLAGYVHDGRGRPWVMVALLNHDEAPAKGRPVLDALAAWLAQY</sequence>
<dbReference type="InterPro" id="IPR012338">
    <property type="entry name" value="Beta-lactam/transpept-like"/>
</dbReference>
<dbReference type="GO" id="GO:0000270">
    <property type="term" value="P:peptidoglycan metabolic process"/>
    <property type="evidence" value="ECO:0007669"/>
    <property type="project" value="TreeGrafter"/>
</dbReference>
<evidence type="ECO:0000256" key="2">
    <source>
        <dbReference type="ARBA" id="ARBA00022801"/>
    </source>
</evidence>
<dbReference type="EMBL" id="CP116346">
    <property type="protein sequence ID" value="WIT13626.1"/>
    <property type="molecule type" value="Genomic_DNA"/>
</dbReference>
<evidence type="ECO:0000313" key="3">
    <source>
        <dbReference type="EMBL" id="WIT13626.1"/>
    </source>
</evidence>
<keyword evidence="3" id="KW-0645">Protease</keyword>
<dbReference type="KEGG" id="pais:PFX98_08415"/>
<evidence type="ECO:0000313" key="4">
    <source>
        <dbReference type="Proteomes" id="UP001177769"/>
    </source>
</evidence>
<protein>
    <submittedName>
        <fullName evidence="3">D-alanyl-D-alanine carboxypeptidase/D-alanyl-D-alanine-endopeptidase</fullName>
        <ecNumber evidence="3">3.4.16.4</ecNumber>
    </submittedName>
</protein>
<dbReference type="GO" id="GO:0006508">
    <property type="term" value="P:proteolysis"/>
    <property type="evidence" value="ECO:0007669"/>
    <property type="project" value="InterPro"/>
</dbReference>
<dbReference type="RefSeq" id="WP_285234744.1">
    <property type="nucleotide sequence ID" value="NZ_CP116346.1"/>
</dbReference>
<dbReference type="Pfam" id="PF02113">
    <property type="entry name" value="Peptidase_S13"/>
    <property type="match status" value="1"/>
</dbReference>
<dbReference type="NCBIfam" id="TIGR00666">
    <property type="entry name" value="PBP4"/>
    <property type="match status" value="1"/>
</dbReference>
<comment type="similarity">
    <text evidence="1">Belongs to the peptidase S13 family.</text>
</comment>
<reference evidence="3" key="1">
    <citation type="submission" date="2023-01" db="EMBL/GenBank/DDBJ databases">
        <title>Whole genome sequence of Paucibacter sp. S2-9 isolated from pond sediment.</title>
        <authorList>
            <person name="Jung J.Y."/>
        </authorList>
    </citation>
    <scope>NUCLEOTIDE SEQUENCE</scope>
    <source>
        <strain evidence="3">S2-9</strain>
    </source>
</reference>
<dbReference type="PANTHER" id="PTHR30023:SF0">
    <property type="entry name" value="PENICILLIN-SENSITIVE CARBOXYPEPTIDASE A"/>
    <property type="match status" value="1"/>
</dbReference>
<keyword evidence="4" id="KW-1185">Reference proteome</keyword>
<dbReference type="Gene3D" id="3.50.80.20">
    <property type="entry name" value="D-Ala-D-Ala carboxypeptidase C, peptidase S13"/>
    <property type="match status" value="1"/>
</dbReference>